<keyword evidence="3" id="KW-0813">Transport</keyword>
<dbReference type="PIRSF" id="PIRSF038996">
    <property type="entry name" value="FldA"/>
    <property type="match status" value="1"/>
</dbReference>
<evidence type="ECO:0000256" key="2">
    <source>
        <dbReference type="ARBA" id="ARBA00005267"/>
    </source>
</evidence>
<dbReference type="NCBIfam" id="TIGR01752">
    <property type="entry name" value="flav_long"/>
    <property type="match status" value="1"/>
</dbReference>
<proteinExistence type="inferred from homology"/>
<accession>A0A6T7TZC0</accession>
<feature type="domain" description="Flavodoxin-like" evidence="8">
    <location>
        <begin position="36"/>
        <end position="198"/>
    </location>
</feature>
<keyword evidence="7" id="KW-0732">Signal</keyword>
<keyword evidence="4" id="KW-0285">Flavoprotein</keyword>
<dbReference type="Pfam" id="PF00258">
    <property type="entry name" value="Flavodoxin_1"/>
    <property type="match status" value="1"/>
</dbReference>
<dbReference type="PANTHER" id="PTHR42809">
    <property type="entry name" value="FLAVODOXIN 2"/>
    <property type="match status" value="1"/>
</dbReference>
<dbReference type="GO" id="GO:0009055">
    <property type="term" value="F:electron transfer activity"/>
    <property type="evidence" value="ECO:0007669"/>
    <property type="project" value="InterPro"/>
</dbReference>
<evidence type="ECO:0000313" key="9">
    <source>
        <dbReference type="EMBL" id="CAD8508176.1"/>
    </source>
</evidence>
<evidence type="ECO:0000256" key="4">
    <source>
        <dbReference type="ARBA" id="ARBA00022630"/>
    </source>
</evidence>
<name>A0A6T7TZC0_9EUKA</name>
<evidence type="ECO:0000256" key="1">
    <source>
        <dbReference type="ARBA" id="ARBA00001917"/>
    </source>
</evidence>
<dbReference type="NCBIfam" id="NF006738">
    <property type="entry name" value="PRK09267.1-4"/>
    <property type="match status" value="1"/>
</dbReference>
<feature type="signal peptide" evidence="7">
    <location>
        <begin position="1"/>
        <end position="15"/>
    </location>
</feature>
<evidence type="ECO:0000256" key="3">
    <source>
        <dbReference type="ARBA" id="ARBA00022448"/>
    </source>
</evidence>
<protein>
    <recommendedName>
        <fullName evidence="8">Flavodoxin-like domain-containing protein</fullName>
    </recommendedName>
</protein>
<dbReference type="AlphaFoldDB" id="A0A6T7TZC0"/>
<dbReference type="PANTHER" id="PTHR42809:SF1">
    <property type="entry name" value="FLAVODOXIN 1"/>
    <property type="match status" value="1"/>
</dbReference>
<organism evidence="10">
    <name type="scientific">Phaeocystis antarctica</name>
    <dbReference type="NCBI Taxonomy" id="33657"/>
    <lineage>
        <taxon>Eukaryota</taxon>
        <taxon>Haptista</taxon>
        <taxon>Haptophyta</taxon>
        <taxon>Prymnesiophyceae</taxon>
        <taxon>Phaeocystales</taxon>
        <taxon>Phaeocystaceae</taxon>
        <taxon>Phaeocystis</taxon>
    </lineage>
</organism>
<dbReference type="InterPro" id="IPR001226">
    <property type="entry name" value="Flavodoxin_CS"/>
</dbReference>
<dbReference type="InterPro" id="IPR050619">
    <property type="entry name" value="Flavodoxin"/>
</dbReference>
<dbReference type="InterPro" id="IPR029039">
    <property type="entry name" value="Flavoprotein-like_sf"/>
</dbReference>
<keyword evidence="5" id="KW-0288">FMN</keyword>
<dbReference type="PROSITE" id="PS50902">
    <property type="entry name" value="FLAVODOXIN_LIKE"/>
    <property type="match status" value="1"/>
</dbReference>
<evidence type="ECO:0000313" key="10">
    <source>
        <dbReference type="EMBL" id="CAD8508177.1"/>
    </source>
</evidence>
<dbReference type="InterPro" id="IPR010086">
    <property type="entry name" value="Flavodoxin_lc"/>
</dbReference>
<dbReference type="PROSITE" id="PS00201">
    <property type="entry name" value="FLAVODOXIN"/>
    <property type="match status" value="1"/>
</dbReference>
<reference evidence="10" key="1">
    <citation type="submission" date="2021-01" db="EMBL/GenBank/DDBJ databases">
        <authorList>
            <person name="Corre E."/>
            <person name="Pelletier E."/>
            <person name="Niang G."/>
            <person name="Scheremetjew M."/>
            <person name="Finn R."/>
            <person name="Kale V."/>
            <person name="Holt S."/>
            <person name="Cochrane G."/>
            <person name="Meng A."/>
            <person name="Brown T."/>
            <person name="Cohen L."/>
        </authorList>
    </citation>
    <scope>NUCLEOTIDE SEQUENCE</scope>
    <source>
        <strain evidence="10">CCMP1374</strain>
    </source>
</reference>
<feature type="chain" id="PRO_5035584987" description="Flavodoxin-like domain-containing protein" evidence="7">
    <location>
        <begin position="16"/>
        <end position="204"/>
    </location>
</feature>
<dbReference type="EMBL" id="HBEP01034136">
    <property type="protein sequence ID" value="CAD8508176.1"/>
    <property type="molecule type" value="Transcribed_RNA"/>
</dbReference>
<evidence type="ECO:0000256" key="7">
    <source>
        <dbReference type="SAM" id="SignalP"/>
    </source>
</evidence>
<keyword evidence="6" id="KW-0249">Electron transport</keyword>
<comment type="similarity">
    <text evidence="2">Belongs to the flavodoxin family.</text>
</comment>
<evidence type="ECO:0000256" key="6">
    <source>
        <dbReference type="ARBA" id="ARBA00022982"/>
    </source>
</evidence>
<dbReference type="EMBL" id="HBEP01034137">
    <property type="protein sequence ID" value="CAD8508177.1"/>
    <property type="molecule type" value="Transcribed_RNA"/>
</dbReference>
<dbReference type="InterPro" id="IPR008254">
    <property type="entry name" value="Flavodoxin/NO_synth"/>
</dbReference>
<evidence type="ECO:0000259" key="8">
    <source>
        <dbReference type="PROSITE" id="PS50902"/>
    </source>
</evidence>
<gene>
    <name evidence="9" type="ORF">PANT1444_LOCUS19329</name>
    <name evidence="10" type="ORF">PANT1444_LOCUS19330</name>
</gene>
<dbReference type="GO" id="GO:0010181">
    <property type="term" value="F:FMN binding"/>
    <property type="evidence" value="ECO:0007669"/>
    <property type="project" value="InterPro"/>
</dbReference>
<evidence type="ECO:0000256" key="5">
    <source>
        <dbReference type="ARBA" id="ARBA00022643"/>
    </source>
</evidence>
<sequence length="204" mass="21226">MLFAAQSMMFQAAAGLVAAPLAARSVERVAAPAMAVGLVYSTTTGNTETVAGYIAEETGLSAVDIADLTGEAVAAFDGIIVGAPTWHTGADTERSGTAWDEFIYGDLAGLDLKGKKVAIFGLGDQGGYGDNFCDAMDELMTCFKGSGADIVGSWSTDGYDHMESKSVDGAKFVGLACDEDNQPEMSEDRVKAWIAQIKGEGMPL</sequence>
<dbReference type="SUPFAM" id="SSF52218">
    <property type="entry name" value="Flavoproteins"/>
    <property type="match status" value="1"/>
</dbReference>
<dbReference type="Gene3D" id="3.40.50.360">
    <property type="match status" value="1"/>
</dbReference>
<comment type="cofactor">
    <cofactor evidence="1">
        <name>FMN</name>
        <dbReference type="ChEBI" id="CHEBI:58210"/>
    </cofactor>
</comment>